<organism evidence="4">
    <name type="scientific">Pectinophora gossypiella</name>
    <name type="common">Cotton pink bollworm</name>
    <name type="synonym">Depressaria gossypiella</name>
    <dbReference type="NCBI Taxonomy" id="13191"/>
    <lineage>
        <taxon>Eukaryota</taxon>
        <taxon>Metazoa</taxon>
        <taxon>Ecdysozoa</taxon>
        <taxon>Arthropoda</taxon>
        <taxon>Hexapoda</taxon>
        <taxon>Insecta</taxon>
        <taxon>Pterygota</taxon>
        <taxon>Neoptera</taxon>
        <taxon>Endopterygota</taxon>
        <taxon>Lepidoptera</taxon>
        <taxon>Glossata</taxon>
        <taxon>Ditrysia</taxon>
        <taxon>Gelechioidea</taxon>
        <taxon>Gelechiidae</taxon>
        <taxon>Apatetrinae</taxon>
        <taxon>Pectinophora</taxon>
    </lineage>
</organism>
<name>A0A1E1WKP1_PECGO</name>
<keyword evidence="2" id="KW-0539">Nucleus</keyword>
<dbReference type="InterPro" id="IPR000210">
    <property type="entry name" value="BTB/POZ_dom"/>
</dbReference>
<feature type="non-terminal residue" evidence="4">
    <location>
        <position position="190"/>
    </location>
</feature>
<sequence>MVYCHVSWDSYKSNISNGYSRLQQAEEFVDMTLAADGHLVKVHKSLLALASPYIKEMIQSAPCPHPVLFLNLISYDVLCYILEYVYTGEVDIPANMMMAFIDATKALHITGVCNLIPPSNIKSQLIERRENTAMRKKCNTSAGNLNVYENISSAYQNDTITETNLLNTQNIENNITETNLVNNQNINQNL</sequence>
<proteinExistence type="predicted"/>
<dbReference type="PANTHER" id="PTHR23110">
    <property type="entry name" value="BTB DOMAIN TRANSCRIPTION FACTOR"/>
    <property type="match status" value="1"/>
</dbReference>
<dbReference type="GO" id="GO:0006357">
    <property type="term" value="P:regulation of transcription by RNA polymerase II"/>
    <property type="evidence" value="ECO:0007669"/>
    <property type="project" value="TreeGrafter"/>
</dbReference>
<evidence type="ECO:0000256" key="1">
    <source>
        <dbReference type="ARBA" id="ARBA00004123"/>
    </source>
</evidence>
<dbReference type="GO" id="GO:0005634">
    <property type="term" value="C:nucleus"/>
    <property type="evidence" value="ECO:0007669"/>
    <property type="project" value="UniProtKB-SubCell"/>
</dbReference>
<dbReference type="AlphaFoldDB" id="A0A1E1WKP1"/>
<dbReference type="CDD" id="cd18315">
    <property type="entry name" value="BTB_POZ_BAB-like"/>
    <property type="match status" value="1"/>
</dbReference>
<protein>
    <recommendedName>
        <fullName evidence="3">BTB domain-containing protein</fullName>
    </recommendedName>
</protein>
<feature type="domain" description="BTB" evidence="3">
    <location>
        <begin position="29"/>
        <end position="94"/>
    </location>
</feature>
<comment type="subcellular location">
    <subcellularLocation>
        <location evidence="1">Nucleus</location>
    </subcellularLocation>
</comment>
<dbReference type="PANTHER" id="PTHR23110:SF109">
    <property type="entry name" value="FI07618P-RELATED"/>
    <property type="match status" value="1"/>
</dbReference>
<evidence type="ECO:0000259" key="3">
    <source>
        <dbReference type="PROSITE" id="PS50097"/>
    </source>
</evidence>
<dbReference type="InterPro" id="IPR011333">
    <property type="entry name" value="SKP1/BTB/POZ_sf"/>
</dbReference>
<dbReference type="Pfam" id="PF00651">
    <property type="entry name" value="BTB"/>
    <property type="match status" value="1"/>
</dbReference>
<dbReference type="InterPro" id="IPR051095">
    <property type="entry name" value="Dros_DevTransReg"/>
</dbReference>
<evidence type="ECO:0000256" key="2">
    <source>
        <dbReference type="ARBA" id="ARBA00023242"/>
    </source>
</evidence>
<dbReference type="PROSITE" id="PS50097">
    <property type="entry name" value="BTB"/>
    <property type="match status" value="1"/>
</dbReference>
<reference evidence="4" key="1">
    <citation type="submission" date="2015-09" db="EMBL/GenBank/DDBJ databases">
        <title>De novo assembly of Pectinophora gossypiella (Pink Bollworm) gut transcriptome.</title>
        <authorList>
            <person name="Tassone E.E."/>
        </authorList>
    </citation>
    <scope>NUCLEOTIDE SEQUENCE</scope>
</reference>
<dbReference type="SMART" id="SM00225">
    <property type="entry name" value="BTB"/>
    <property type="match status" value="1"/>
</dbReference>
<dbReference type="Gene3D" id="3.30.710.10">
    <property type="entry name" value="Potassium Channel Kv1.1, Chain A"/>
    <property type="match status" value="1"/>
</dbReference>
<evidence type="ECO:0000313" key="4">
    <source>
        <dbReference type="EMBL" id="JAT87436.1"/>
    </source>
</evidence>
<dbReference type="EMBL" id="GDQN01003618">
    <property type="protein sequence ID" value="JAT87436.1"/>
    <property type="molecule type" value="Transcribed_RNA"/>
</dbReference>
<gene>
    <name evidence="4" type="ORF">g.16027</name>
</gene>
<dbReference type="OrthoDB" id="6482909at2759"/>
<dbReference type="SUPFAM" id="SSF54695">
    <property type="entry name" value="POZ domain"/>
    <property type="match status" value="1"/>
</dbReference>
<accession>A0A1E1WKP1</accession>